<gene>
    <name evidence="3" type="ORF">OS493_014636</name>
</gene>
<name>A0A9X0CH27_9CNID</name>
<evidence type="ECO:0008006" key="5">
    <source>
        <dbReference type="Google" id="ProtNLM"/>
    </source>
</evidence>
<evidence type="ECO:0000256" key="1">
    <source>
        <dbReference type="ARBA" id="ARBA00009817"/>
    </source>
</evidence>
<dbReference type="PANTHER" id="PTHR11220:SF1">
    <property type="entry name" value="HEME-BINDING PROTEIN 2"/>
    <property type="match status" value="1"/>
</dbReference>
<feature type="region of interest" description="Disordered" evidence="2">
    <location>
        <begin position="97"/>
        <end position="123"/>
    </location>
</feature>
<dbReference type="PANTHER" id="PTHR11220">
    <property type="entry name" value="HEME-BINDING PROTEIN-RELATED"/>
    <property type="match status" value="1"/>
</dbReference>
<protein>
    <recommendedName>
        <fullName evidence="5">Heme-binding protein 2</fullName>
    </recommendedName>
</protein>
<dbReference type="Gene3D" id="3.20.80.10">
    <property type="entry name" value="Regulatory factor, effector binding domain"/>
    <property type="match status" value="2"/>
</dbReference>
<evidence type="ECO:0000313" key="4">
    <source>
        <dbReference type="Proteomes" id="UP001163046"/>
    </source>
</evidence>
<organism evidence="3 4">
    <name type="scientific">Desmophyllum pertusum</name>
    <dbReference type="NCBI Taxonomy" id="174260"/>
    <lineage>
        <taxon>Eukaryota</taxon>
        <taxon>Metazoa</taxon>
        <taxon>Cnidaria</taxon>
        <taxon>Anthozoa</taxon>
        <taxon>Hexacorallia</taxon>
        <taxon>Scleractinia</taxon>
        <taxon>Caryophylliina</taxon>
        <taxon>Caryophylliidae</taxon>
        <taxon>Desmophyllum</taxon>
    </lineage>
</organism>
<dbReference type="EMBL" id="MU827784">
    <property type="protein sequence ID" value="KAJ7334326.1"/>
    <property type="molecule type" value="Genomic_DNA"/>
</dbReference>
<dbReference type="SUPFAM" id="SSF55136">
    <property type="entry name" value="Probable bacterial effector-binding domain"/>
    <property type="match status" value="2"/>
</dbReference>
<comment type="caution">
    <text evidence="3">The sequence shown here is derived from an EMBL/GenBank/DDBJ whole genome shotgun (WGS) entry which is preliminary data.</text>
</comment>
<keyword evidence="4" id="KW-1185">Reference proteome</keyword>
<reference evidence="3" key="1">
    <citation type="submission" date="2023-01" db="EMBL/GenBank/DDBJ databases">
        <title>Genome assembly of the deep-sea coral Lophelia pertusa.</title>
        <authorList>
            <person name="Herrera S."/>
            <person name="Cordes E."/>
        </authorList>
    </citation>
    <scope>NUCLEOTIDE SEQUENCE</scope>
    <source>
        <strain evidence="3">USNM1676648</strain>
        <tissue evidence="3">Polyp</tissue>
    </source>
</reference>
<dbReference type="InterPro" id="IPR006917">
    <property type="entry name" value="SOUL_heme-bd"/>
</dbReference>
<dbReference type="AlphaFoldDB" id="A0A9X0CH27"/>
<dbReference type="OrthoDB" id="6424451at2759"/>
<evidence type="ECO:0000313" key="3">
    <source>
        <dbReference type="EMBL" id="KAJ7334326.1"/>
    </source>
</evidence>
<evidence type="ECO:0000256" key="2">
    <source>
        <dbReference type="SAM" id="MobiDB-lite"/>
    </source>
</evidence>
<dbReference type="Proteomes" id="UP001163046">
    <property type="component" value="Unassembled WGS sequence"/>
</dbReference>
<dbReference type="InterPro" id="IPR011256">
    <property type="entry name" value="Reg_factor_effector_dom_sf"/>
</dbReference>
<accession>A0A9X0CH27</accession>
<sequence length="455" mass="51397">MAIKVARAKKCEQEEDDIDLTVFYVIIHCGSIIHQTSPGRTQPLMKLVFHYLWFSWSLQMPNSQTLASYFGKRPSKGINVPSIAEKNISKLPFKPPVSLRKSEAEPPRPSPRPHIAPSAEKSSPKFCASYDCPNYYEINLNVTDYKLRCYPKPYSWVTTTVEGKNSEMPAKLPSGGCSDTFEAYGGYDNIRKVEANYNALVKSLKRDGIADDFRTDAIYSASYDSPIKFYNRHNEIWLVSKKHSPALSMQTLIAVLVVVALSFAEAKPIEDEPKFCNGLECPHFETINKTDKYEVRCYPMDYKWVSTVVAGYEYKEAVGMGFMRLFKYIEGENAKKQKIPMTAPVAVEIQPGQGPSDQSSPAAPTNKDVYISTQKKFCAYVVAYGGYSNIDEVQKYSEALGEALVKDGLGDTFRKDVFFTAGYDSPFKPLNRHNEIWYLKKDSFVKPSFSSYNLD</sequence>
<proteinExistence type="inferred from homology"/>
<comment type="similarity">
    <text evidence="1">Belongs to the HEBP family.</text>
</comment>
<dbReference type="Pfam" id="PF04832">
    <property type="entry name" value="SOUL"/>
    <property type="match status" value="2"/>
</dbReference>
<dbReference type="FunFam" id="3.20.80.10:FF:000002">
    <property type="entry name" value="Heme-binding protein 2"/>
    <property type="match status" value="1"/>
</dbReference>